<evidence type="ECO:0000313" key="1">
    <source>
        <dbReference type="EMBL" id="AEW05748.1"/>
    </source>
</evidence>
<name>G8TU76_SULAD</name>
<dbReference type="AlphaFoldDB" id="G8TU76"/>
<protein>
    <submittedName>
        <fullName evidence="1">Uncharacterized protein</fullName>
    </submittedName>
</protein>
<gene>
    <name evidence="1" type="ordered locus">Sulac_2276</name>
</gene>
<dbReference type="EMBL" id="CP003179">
    <property type="protein sequence ID" value="AEW05748.1"/>
    <property type="molecule type" value="Genomic_DNA"/>
</dbReference>
<dbReference type="PATRIC" id="fig|679936.5.peg.2359"/>
<proteinExistence type="predicted"/>
<dbReference type="HOGENOM" id="CLU_3141476_0_0_9"/>
<evidence type="ECO:0000313" key="2">
    <source>
        <dbReference type="Proteomes" id="UP000005439"/>
    </source>
</evidence>
<sequence>MAKHVKTQERVDISQVTIPPASEVNAEFMKVGDNIQKRHIEAFKRLADR</sequence>
<dbReference type="KEGG" id="sap:Sulac_2276"/>
<organism evidence="1 2">
    <name type="scientific">Sulfobacillus acidophilus (strain ATCC 700253 / DSM 10332 / NAL)</name>
    <dbReference type="NCBI Taxonomy" id="679936"/>
    <lineage>
        <taxon>Bacteria</taxon>
        <taxon>Bacillati</taxon>
        <taxon>Bacillota</taxon>
        <taxon>Clostridia</taxon>
        <taxon>Eubacteriales</taxon>
        <taxon>Clostridiales Family XVII. Incertae Sedis</taxon>
        <taxon>Sulfobacillus</taxon>
    </lineage>
</organism>
<keyword evidence="2" id="KW-1185">Reference proteome</keyword>
<accession>G8TU76</accession>
<reference evidence="2" key="1">
    <citation type="submission" date="2011-12" db="EMBL/GenBank/DDBJ databases">
        <title>The complete genome of chromosome of Sulfobacillus acidophilus DSM 10332.</title>
        <authorList>
            <person name="Lucas S."/>
            <person name="Han J."/>
            <person name="Lapidus A."/>
            <person name="Bruce D."/>
            <person name="Goodwin L."/>
            <person name="Pitluck S."/>
            <person name="Peters L."/>
            <person name="Kyrpides N."/>
            <person name="Mavromatis K."/>
            <person name="Ivanova N."/>
            <person name="Mikhailova N."/>
            <person name="Chertkov O."/>
            <person name="Saunders E."/>
            <person name="Detter J.C."/>
            <person name="Tapia R."/>
            <person name="Han C."/>
            <person name="Land M."/>
            <person name="Hauser L."/>
            <person name="Markowitz V."/>
            <person name="Cheng J.-F."/>
            <person name="Hugenholtz P."/>
            <person name="Woyke T."/>
            <person name="Wu D."/>
            <person name="Pukall R."/>
            <person name="Gehrich-Schroeter G."/>
            <person name="Schneider S."/>
            <person name="Klenk H.-P."/>
            <person name="Eisen J.A."/>
        </authorList>
    </citation>
    <scope>NUCLEOTIDE SEQUENCE [LARGE SCALE GENOMIC DNA]</scope>
    <source>
        <strain evidence="2">ATCC 700253 / DSM 10332 / NAL</strain>
    </source>
</reference>
<reference evidence="1 2" key="2">
    <citation type="journal article" date="2012" name="Stand. Genomic Sci.">
        <title>Complete genome sequence of the moderately thermophilic mineral-sulfide-oxidizing firmicute Sulfobacillus acidophilus type strain (NAL(T)).</title>
        <authorList>
            <person name="Anderson I."/>
            <person name="Chertkov O."/>
            <person name="Chen A."/>
            <person name="Saunders E."/>
            <person name="Lapidus A."/>
            <person name="Nolan M."/>
            <person name="Lucas S."/>
            <person name="Hammon N."/>
            <person name="Deshpande S."/>
            <person name="Cheng J.F."/>
            <person name="Han C."/>
            <person name="Tapia R."/>
            <person name="Goodwin L.A."/>
            <person name="Pitluck S."/>
            <person name="Liolios K."/>
            <person name="Pagani I."/>
            <person name="Ivanova N."/>
            <person name="Mikhailova N."/>
            <person name="Pati A."/>
            <person name="Palaniappan K."/>
            <person name="Land M."/>
            <person name="Pan C."/>
            <person name="Rohde M."/>
            <person name="Pukall R."/>
            <person name="Goker M."/>
            <person name="Detter J.C."/>
            <person name="Woyke T."/>
            <person name="Bristow J."/>
            <person name="Eisen J.A."/>
            <person name="Markowitz V."/>
            <person name="Hugenholtz P."/>
            <person name="Kyrpides N.C."/>
            <person name="Klenk H.P."/>
            <person name="Mavromatis K."/>
        </authorList>
    </citation>
    <scope>NUCLEOTIDE SEQUENCE [LARGE SCALE GENOMIC DNA]</scope>
    <source>
        <strain evidence="2">ATCC 700253 / DSM 10332 / NAL</strain>
    </source>
</reference>
<dbReference type="Proteomes" id="UP000005439">
    <property type="component" value="Chromosome"/>
</dbReference>